<dbReference type="GO" id="GO:0005886">
    <property type="term" value="C:plasma membrane"/>
    <property type="evidence" value="ECO:0007669"/>
    <property type="project" value="UniProtKB-SubCell"/>
</dbReference>
<dbReference type="EMBL" id="DXDC01000057">
    <property type="protein sequence ID" value="HIY65051.1"/>
    <property type="molecule type" value="Genomic_DNA"/>
</dbReference>
<keyword evidence="4 7" id="KW-0812">Transmembrane</keyword>
<reference evidence="8" key="2">
    <citation type="submission" date="2021-04" db="EMBL/GenBank/DDBJ databases">
        <authorList>
            <person name="Gilroy R."/>
        </authorList>
    </citation>
    <scope>NUCLEOTIDE SEQUENCE</scope>
    <source>
        <strain evidence="8">ChiGjej1B1-98</strain>
    </source>
</reference>
<sequence>MTNPAPPSSATPQETPLRKNAEYVWWLSGEIMLSIGAGIGLFASPLIALLVTGSASAAGIVGLLGGIGSIAGMLPGGIMTDRYDRKLLVITGGLLGLAVKGLFIAVLLFGDAGMWTLGAIAFIDQLRGALFEPASTAMLRQIVTRKQLPTAVSVNQGRDAAVELGSGPAGGVLLGLGIAFPVIAQLLGHIGSLAMTLLLRD</sequence>
<comment type="subcellular location">
    <subcellularLocation>
        <location evidence="1">Cell membrane</location>
        <topology evidence="1">Multi-pass membrane protein</topology>
    </subcellularLocation>
</comment>
<evidence type="ECO:0000256" key="5">
    <source>
        <dbReference type="ARBA" id="ARBA00022989"/>
    </source>
</evidence>
<feature type="non-terminal residue" evidence="8">
    <location>
        <position position="201"/>
    </location>
</feature>
<gene>
    <name evidence="8" type="ORF">H9830_02080</name>
</gene>
<organism evidence="8 9">
    <name type="scientific">Candidatus Agrococcus pullicola</name>
    <dbReference type="NCBI Taxonomy" id="2838429"/>
    <lineage>
        <taxon>Bacteria</taxon>
        <taxon>Bacillati</taxon>
        <taxon>Actinomycetota</taxon>
        <taxon>Actinomycetes</taxon>
        <taxon>Micrococcales</taxon>
        <taxon>Microbacteriaceae</taxon>
        <taxon>Agrococcus</taxon>
    </lineage>
</organism>
<dbReference type="Gene3D" id="1.20.1250.20">
    <property type="entry name" value="MFS general substrate transporter like domains"/>
    <property type="match status" value="1"/>
</dbReference>
<dbReference type="InterPro" id="IPR010290">
    <property type="entry name" value="TM_effector"/>
</dbReference>
<evidence type="ECO:0000256" key="2">
    <source>
        <dbReference type="ARBA" id="ARBA00022448"/>
    </source>
</evidence>
<dbReference type="AlphaFoldDB" id="A0A9D1YW47"/>
<evidence type="ECO:0000256" key="3">
    <source>
        <dbReference type="ARBA" id="ARBA00022475"/>
    </source>
</evidence>
<protein>
    <submittedName>
        <fullName evidence="8">MFS transporter</fullName>
    </submittedName>
</protein>
<dbReference type="Proteomes" id="UP000824005">
    <property type="component" value="Unassembled WGS sequence"/>
</dbReference>
<evidence type="ECO:0000256" key="4">
    <source>
        <dbReference type="ARBA" id="ARBA00022692"/>
    </source>
</evidence>
<dbReference type="Pfam" id="PF05977">
    <property type="entry name" value="MFS_3"/>
    <property type="match status" value="1"/>
</dbReference>
<dbReference type="SUPFAM" id="SSF103473">
    <property type="entry name" value="MFS general substrate transporter"/>
    <property type="match status" value="1"/>
</dbReference>
<name>A0A9D1YW47_9MICO</name>
<dbReference type="PANTHER" id="PTHR23513:SF6">
    <property type="entry name" value="MAJOR FACILITATOR SUPERFAMILY ASSOCIATED DOMAIN-CONTAINING PROTEIN"/>
    <property type="match status" value="1"/>
</dbReference>
<keyword evidence="5 7" id="KW-1133">Transmembrane helix</keyword>
<feature type="transmembrane region" description="Helical" evidence="7">
    <location>
        <begin position="87"/>
        <end position="109"/>
    </location>
</feature>
<feature type="transmembrane region" description="Helical" evidence="7">
    <location>
        <begin position="172"/>
        <end position="199"/>
    </location>
</feature>
<evidence type="ECO:0000256" key="6">
    <source>
        <dbReference type="ARBA" id="ARBA00023136"/>
    </source>
</evidence>
<comment type="caution">
    <text evidence="8">The sequence shown here is derived from an EMBL/GenBank/DDBJ whole genome shotgun (WGS) entry which is preliminary data.</text>
</comment>
<evidence type="ECO:0000256" key="1">
    <source>
        <dbReference type="ARBA" id="ARBA00004651"/>
    </source>
</evidence>
<reference evidence="8" key="1">
    <citation type="journal article" date="2021" name="PeerJ">
        <title>Extensive microbial diversity within the chicken gut microbiome revealed by metagenomics and culture.</title>
        <authorList>
            <person name="Gilroy R."/>
            <person name="Ravi A."/>
            <person name="Getino M."/>
            <person name="Pursley I."/>
            <person name="Horton D.L."/>
            <person name="Alikhan N.F."/>
            <person name="Baker D."/>
            <person name="Gharbi K."/>
            <person name="Hall N."/>
            <person name="Watson M."/>
            <person name="Adriaenssens E.M."/>
            <person name="Foster-Nyarko E."/>
            <person name="Jarju S."/>
            <person name="Secka A."/>
            <person name="Antonio M."/>
            <person name="Oren A."/>
            <person name="Chaudhuri R.R."/>
            <person name="La Ragione R."/>
            <person name="Hildebrand F."/>
            <person name="Pallen M.J."/>
        </authorList>
    </citation>
    <scope>NUCLEOTIDE SEQUENCE</scope>
    <source>
        <strain evidence="8">ChiGjej1B1-98</strain>
    </source>
</reference>
<dbReference type="InterPro" id="IPR036259">
    <property type="entry name" value="MFS_trans_sf"/>
</dbReference>
<keyword evidence="2" id="KW-0813">Transport</keyword>
<feature type="transmembrane region" description="Helical" evidence="7">
    <location>
        <begin position="23"/>
        <end position="51"/>
    </location>
</feature>
<keyword evidence="3" id="KW-1003">Cell membrane</keyword>
<accession>A0A9D1YW47</accession>
<keyword evidence="6 7" id="KW-0472">Membrane</keyword>
<evidence type="ECO:0000256" key="7">
    <source>
        <dbReference type="SAM" id="Phobius"/>
    </source>
</evidence>
<evidence type="ECO:0000313" key="8">
    <source>
        <dbReference type="EMBL" id="HIY65051.1"/>
    </source>
</evidence>
<feature type="transmembrane region" description="Helical" evidence="7">
    <location>
        <begin position="57"/>
        <end position="75"/>
    </location>
</feature>
<proteinExistence type="predicted"/>
<dbReference type="PANTHER" id="PTHR23513">
    <property type="entry name" value="INTEGRAL MEMBRANE EFFLUX PROTEIN-RELATED"/>
    <property type="match status" value="1"/>
</dbReference>
<evidence type="ECO:0000313" key="9">
    <source>
        <dbReference type="Proteomes" id="UP000824005"/>
    </source>
</evidence>